<dbReference type="AlphaFoldDB" id="A0A5C1I1N0"/>
<proteinExistence type="predicted"/>
<evidence type="ECO:0000313" key="1">
    <source>
        <dbReference type="EMBL" id="QEM11706.1"/>
    </source>
</evidence>
<dbReference type="SUPFAM" id="SSF52200">
    <property type="entry name" value="Toll/Interleukin receptor TIR domain"/>
    <property type="match status" value="1"/>
</dbReference>
<keyword evidence="2" id="KW-1185">Reference proteome</keyword>
<dbReference type="KEGG" id="mrub:DEO27_017285"/>
<dbReference type="Proteomes" id="UP000251402">
    <property type="component" value="Chromosome"/>
</dbReference>
<dbReference type="EMBL" id="CP043450">
    <property type="protein sequence ID" value="QEM11706.1"/>
    <property type="molecule type" value="Genomic_DNA"/>
</dbReference>
<protein>
    <submittedName>
        <fullName evidence="1">TIR domain-containing protein</fullName>
    </submittedName>
</protein>
<organism evidence="1 2">
    <name type="scientific">Mucilaginibacter rubeus</name>
    <dbReference type="NCBI Taxonomy" id="2027860"/>
    <lineage>
        <taxon>Bacteria</taxon>
        <taxon>Pseudomonadati</taxon>
        <taxon>Bacteroidota</taxon>
        <taxon>Sphingobacteriia</taxon>
        <taxon>Sphingobacteriales</taxon>
        <taxon>Sphingobacteriaceae</taxon>
        <taxon>Mucilaginibacter</taxon>
    </lineage>
</organism>
<accession>A0A5C1I1N0</accession>
<evidence type="ECO:0000313" key="2">
    <source>
        <dbReference type="Proteomes" id="UP000251402"/>
    </source>
</evidence>
<dbReference type="RefSeq" id="WP_146749966.1">
    <property type="nucleotide sequence ID" value="NZ_CP043450.1"/>
</dbReference>
<gene>
    <name evidence="1" type="ORF">DEO27_017285</name>
</gene>
<sequence>MIKPYSKDKKKVFISFVSADAKLAKALRSFIIKKFKGKIGVYLPSRKMQLNQFSNAKLRTYLEKSHAVIALMTANSLDQPWLYMDWKSQGLSGEGLYILQTEELRLLRTDFKQPFESAVINDTNSFTAFVRKFSGAFLGDDYPAPLDEVKLFRYQVARVMSEMADDKVRC</sequence>
<name>A0A5C1I1N0_9SPHI</name>
<dbReference type="Gene3D" id="3.40.50.10140">
    <property type="entry name" value="Toll/interleukin-1 receptor homology (TIR) domain"/>
    <property type="match status" value="1"/>
</dbReference>
<dbReference type="InterPro" id="IPR035897">
    <property type="entry name" value="Toll_tir_struct_dom_sf"/>
</dbReference>
<reference evidence="1" key="1">
    <citation type="submission" date="2019-08" db="EMBL/GenBank/DDBJ databases">
        <title>Comparative genome analysis confer to the adaptation heavy metal polluted environment.</title>
        <authorList>
            <person name="Li Y."/>
        </authorList>
    </citation>
    <scope>NUCLEOTIDE SEQUENCE [LARGE SCALE GENOMIC DNA]</scope>
    <source>
        <strain evidence="1">P1</strain>
    </source>
</reference>